<keyword evidence="2" id="KW-0645">Protease</keyword>
<dbReference type="Proteomes" id="UP000245207">
    <property type="component" value="Unassembled WGS sequence"/>
</dbReference>
<dbReference type="InterPro" id="IPR038765">
    <property type="entry name" value="Papain-like_cys_pep_sf"/>
</dbReference>
<comment type="caution">
    <text evidence="5">The sequence shown here is derived from an EMBL/GenBank/DDBJ whole genome shotgun (WGS) entry which is preliminary data.</text>
</comment>
<proteinExistence type="inferred from homology"/>
<gene>
    <name evidence="5" type="ORF">CTI12_AA322090</name>
</gene>
<evidence type="ECO:0000313" key="5">
    <source>
        <dbReference type="EMBL" id="PWA66519.1"/>
    </source>
</evidence>
<dbReference type="AlphaFoldDB" id="A0A2U1MZ45"/>
<dbReference type="PANTHER" id="PTHR48449:SF1">
    <property type="entry name" value="DUF1985 DOMAIN-CONTAINING PROTEIN"/>
    <property type="match status" value="1"/>
</dbReference>
<dbReference type="EMBL" id="PKPP01004011">
    <property type="protein sequence ID" value="PWA66519.1"/>
    <property type="molecule type" value="Genomic_DNA"/>
</dbReference>
<dbReference type="Pfam" id="PF09331">
    <property type="entry name" value="DUF1985"/>
    <property type="match status" value="1"/>
</dbReference>
<dbReference type="OrthoDB" id="1930729at2759"/>
<evidence type="ECO:0000256" key="2">
    <source>
        <dbReference type="ARBA" id="ARBA00022670"/>
    </source>
</evidence>
<evidence type="ECO:0000259" key="4">
    <source>
        <dbReference type="PROSITE" id="PS50600"/>
    </source>
</evidence>
<dbReference type="SUPFAM" id="SSF54001">
    <property type="entry name" value="Cysteine proteinases"/>
    <property type="match status" value="1"/>
</dbReference>
<name>A0A2U1MZ45_ARTAN</name>
<keyword evidence="3" id="KW-0378">Hydrolase</keyword>
<dbReference type="InterPro" id="IPR015410">
    <property type="entry name" value="DUF1985"/>
</dbReference>
<dbReference type="PANTHER" id="PTHR48449">
    <property type="entry name" value="DUF1985 DOMAIN-CONTAINING PROTEIN"/>
    <property type="match status" value="1"/>
</dbReference>
<dbReference type="GO" id="GO:0008234">
    <property type="term" value="F:cysteine-type peptidase activity"/>
    <property type="evidence" value="ECO:0007669"/>
    <property type="project" value="InterPro"/>
</dbReference>
<dbReference type="Gene3D" id="3.40.395.10">
    <property type="entry name" value="Adenoviral Proteinase, Chain A"/>
    <property type="match status" value="1"/>
</dbReference>
<reference evidence="5 6" key="1">
    <citation type="journal article" date="2018" name="Mol. Plant">
        <title>The genome of Artemisia annua provides insight into the evolution of Asteraceae family and artemisinin biosynthesis.</title>
        <authorList>
            <person name="Shen Q."/>
            <person name="Zhang L."/>
            <person name="Liao Z."/>
            <person name="Wang S."/>
            <person name="Yan T."/>
            <person name="Shi P."/>
            <person name="Liu M."/>
            <person name="Fu X."/>
            <person name="Pan Q."/>
            <person name="Wang Y."/>
            <person name="Lv Z."/>
            <person name="Lu X."/>
            <person name="Zhang F."/>
            <person name="Jiang W."/>
            <person name="Ma Y."/>
            <person name="Chen M."/>
            <person name="Hao X."/>
            <person name="Li L."/>
            <person name="Tang Y."/>
            <person name="Lv G."/>
            <person name="Zhou Y."/>
            <person name="Sun X."/>
            <person name="Brodelius P.E."/>
            <person name="Rose J.K.C."/>
            <person name="Tang K."/>
        </authorList>
    </citation>
    <scope>NUCLEOTIDE SEQUENCE [LARGE SCALE GENOMIC DNA]</scope>
    <source>
        <strain evidence="6">cv. Huhao1</strain>
        <tissue evidence="5">Leaf</tissue>
    </source>
</reference>
<dbReference type="PROSITE" id="PS50600">
    <property type="entry name" value="ULP_PROTEASE"/>
    <property type="match status" value="1"/>
</dbReference>
<comment type="similarity">
    <text evidence="1">Belongs to the peptidase C48 family.</text>
</comment>
<dbReference type="InterPro" id="IPR003653">
    <property type="entry name" value="Peptidase_C48_C"/>
</dbReference>
<evidence type="ECO:0000256" key="3">
    <source>
        <dbReference type="ARBA" id="ARBA00022801"/>
    </source>
</evidence>
<evidence type="ECO:0000256" key="1">
    <source>
        <dbReference type="ARBA" id="ARBA00005234"/>
    </source>
</evidence>
<keyword evidence="6" id="KW-1185">Reference proteome</keyword>
<protein>
    <submittedName>
        <fullName evidence="5">Phospholipase-like protein</fullName>
    </submittedName>
</protein>
<accession>A0A2U1MZ45</accession>
<sequence length="780" mass="92586">MSLFTVFLLKEYEAKVIVRSKLNYLSLIRDKLNEKRRILFRTSCFGGWLDLFFFDDEPHLLDYIFQKQVYVDDEHYDMPLIYTVDGRELHFGRPEFCLITGFRFGKWVSSQDLTKGDIKFKTRVFPNKMGIKLSNLDLLGLVEEEELFSNLSDEDAVRVCLLLALEVIFMGRLLADHVDEKLLRLVEDLDAWNNFPWGEYVWRQLYNQILNVVDRHKWQHLKGLEGSPKFVPTYTVGGFVWAFKIWILESFETSNRWWNKLEDVIPRGVAWSKKGVFTRSDYGLIFRKDSKINFDLKPTVAEQKSDWYTEFIEYFKGYIPRTLKPRVPHDYDVYLRKLDASRKRGRTEHKYLPIVPRVHTADLITEISLKDSVIQKLNTRVYKLESIIKVLTYERTCGYRAKLDFSESFSHLNYEFQENLQSEFFELVDSLISASRSSQNGSESYDDIVQEYLLEEELSMRKQQEEKWIMEEQKRMEMVFHNTLIEETKQRMEREEQLKIARDKKNKRTPTFGCCRQPDMSDDFIETLKQRTPPFGCCRQPDMSQELKHVQPWVENLSRMNTFIDRVKFSTEYDEFLGKPGPLRCTFPWSKEPHIELWVEYMLHFRPAEADWAMVTPYFVQLLLQDSIPVWYANGDKYKIHWADVEQVFMPINETDKHWFVANLHIKTGVCRIDPLSVGSCQNAYFNETYDEQSKKQCGSGDEYVELKSMNYYGTFMRMPFTSMINGDQTVMRNMKTTNEDKREALMELHLSRKETRLKEKECRELIATTSGFGRVAVDR</sequence>
<feature type="domain" description="Ubiquitin-like protease family profile" evidence="4">
    <location>
        <begin position="567"/>
        <end position="780"/>
    </location>
</feature>
<dbReference type="GO" id="GO:0006508">
    <property type="term" value="P:proteolysis"/>
    <property type="evidence" value="ECO:0007669"/>
    <property type="project" value="UniProtKB-KW"/>
</dbReference>
<organism evidence="5 6">
    <name type="scientific">Artemisia annua</name>
    <name type="common">Sweet wormwood</name>
    <dbReference type="NCBI Taxonomy" id="35608"/>
    <lineage>
        <taxon>Eukaryota</taxon>
        <taxon>Viridiplantae</taxon>
        <taxon>Streptophyta</taxon>
        <taxon>Embryophyta</taxon>
        <taxon>Tracheophyta</taxon>
        <taxon>Spermatophyta</taxon>
        <taxon>Magnoliopsida</taxon>
        <taxon>eudicotyledons</taxon>
        <taxon>Gunneridae</taxon>
        <taxon>Pentapetalae</taxon>
        <taxon>asterids</taxon>
        <taxon>campanulids</taxon>
        <taxon>Asterales</taxon>
        <taxon>Asteraceae</taxon>
        <taxon>Asteroideae</taxon>
        <taxon>Anthemideae</taxon>
        <taxon>Artemisiinae</taxon>
        <taxon>Artemisia</taxon>
    </lineage>
</organism>
<evidence type="ECO:0000313" key="6">
    <source>
        <dbReference type="Proteomes" id="UP000245207"/>
    </source>
</evidence>